<dbReference type="GO" id="GO:0016020">
    <property type="term" value="C:membrane"/>
    <property type="evidence" value="ECO:0007669"/>
    <property type="project" value="UniProtKB-SubCell"/>
</dbReference>
<dbReference type="InterPro" id="IPR017452">
    <property type="entry name" value="GPCR_Rhodpsn_7TM"/>
</dbReference>
<evidence type="ECO:0000256" key="3">
    <source>
        <dbReference type="ARBA" id="ARBA00022989"/>
    </source>
</evidence>
<dbReference type="PRINTS" id="PR00237">
    <property type="entry name" value="GPCRRHODOPSN"/>
</dbReference>
<evidence type="ECO:0000256" key="2">
    <source>
        <dbReference type="ARBA" id="ARBA00022692"/>
    </source>
</evidence>
<keyword evidence="13" id="KW-1185">Reference proteome</keyword>
<evidence type="ECO:0000256" key="5">
    <source>
        <dbReference type="ARBA" id="ARBA00023136"/>
    </source>
</evidence>
<dbReference type="AlphaFoldDB" id="A0AAV2KNS2"/>
<comment type="subcellular location">
    <subcellularLocation>
        <location evidence="1">Membrane</location>
        <topology evidence="1">Multi-pass membrane protein</topology>
    </subcellularLocation>
</comment>
<evidence type="ECO:0000259" key="11">
    <source>
        <dbReference type="PROSITE" id="PS50262"/>
    </source>
</evidence>
<dbReference type="GO" id="GO:0007601">
    <property type="term" value="P:visual perception"/>
    <property type="evidence" value="ECO:0007669"/>
    <property type="project" value="InterPro"/>
</dbReference>
<feature type="transmembrane region" description="Helical" evidence="10">
    <location>
        <begin position="75"/>
        <end position="98"/>
    </location>
</feature>
<dbReference type="PRINTS" id="PR01244">
    <property type="entry name" value="PEROPSIN"/>
</dbReference>
<dbReference type="PROSITE" id="PS50262">
    <property type="entry name" value="G_PROTEIN_RECEP_F1_2"/>
    <property type="match status" value="1"/>
</dbReference>
<proteinExistence type="predicted"/>
<evidence type="ECO:0000256" key="9">
    <source>
        <dbReference type="ARBA" id="ARBA00023224"/>
    </source>
</evidence>
<dbReference type="InterPro" id="IPR050125">
    <property type="entry name" value="GPCR_opsins"/>
</dbReference>
<accession>A0AAV2KNS2</accession>
<evidence type="ECO:0000256" key="8">
    <source>
        <dbReference type="ARBA" id="ARBA00023180"/>
    </source>
</evidence>
<evidence type="ECO:0000256" key="10">
    <source>
        <dbReference type="SAM" id="Phobius"/>
    </source>
</evidence>
<feature type="domain" description="G-protein coupled receptors family 1 profile" evidence="11">
    <location>
        <begin position="55"/>
        <end position="123"/>
    </location>
</feature>
<keyword evidence="9" id="KW-0807">Transducer</keyword>
<name>A0AAV2KNS2_KNICA</name>
<evidence type="ECO:0000256" key="7">
    <source>
        <dbReference type="ARBA" id="ARBA00023170"/>
    </source>
</evidence>
<evidence type="ECO:0000313" key="13">
    <source>
        <dbReference type="Proteomes" id="UP001497482"/>
    </source>
</evidence>
<dbReference type="InterPro" id="IPR002962">
    <property type="entry name" value="Peropsin"/>
</dbReference>
<keyword evidence="6" id="KW-1015">Disulfide bond</keyword>
<protein>
    <recommendedName>
        <fullName evidence="11">G-protein coupled receptors family 1 profile domain-containing protein</fullName>
    </recommendedName>
</protein>
<dbReference type="PANTHER" id="PTHR24240">
    <property type="entry name" value="OPSIN"/>
    <property type="match status" value="1"/>
</dbReference>
<evidence type="ECO:0000256" key="6">
    <source>
        <dbReference type="ARBA" id="ARBA00023157"/>
    </source>
</evidence>
<gene>
    <name evidence="12" type="ORF">KC01_LOCUS19316</name>
</gene>
<evidence type="ECO:0000256" key="1">
    <source>
        <dbReference type="ARBA" id="ARBA00004141"/>
    </source>
</evidence>
<dbReference type="GO" id="GO:0004930">
    <property type="term" value="F:G protein-coupled receptor activity"/>
    <property type="evidence" value="ECO:0007669"/>
    <property type="project" value="UniProtKB-KW"/>
</dbReference>
<sequence length="123" mass="12905">MIISNISAHAFSSAPPGQEGFLGITEPPPSLTLTPAGHLLVAVCLGVIGAVGLLANVLVLTLFCRYRSLRTPMNLLLVSISVSDLLVSAFGTPLSFAASVRGRWLYGRAGCVWYGFLNACLGE</sequence>
<keyword evidence="8" id="KW-0325">Glycoprotein</keyword>
<dbReference type="Pfam" id="PF00001">
    <property type="entry name" value="7tm_1"/>
    <property type="match status" value="1"/>
</dbReference>
<feature type="transmembrane region" description="Helical" evidence="10">
    <location>
        <begin position="39"/>
        <end position="63"/>
    </location>
</feature>
<keyword evidence="3 10" id="KW-1133">Transmembrane helix</keyword>
<evidence type="ECO:0000313" key="12">
    <source>
        <dbReference type="EMBL" id="CAL1589695.1"/>
    </source>
</evidence>
<dbReference type="SUPFAM" id="SSF81321">
    <property type="entry name" value="Family A G protein-coupled receptor-like"/>
    <property type="match status" value="1"/>
</dbReference>
<keyword evidence="7" id="KW-0675">Receptor</keyword>
<dbReference type="InterPro" id="IPR000276">
    <property type="entry name" value="GPCR_Rhodpsn"/>
</dbReference>
<dbReference type="Gene3D" id="1.20.1070.10">
    <property type="entry name" value="Rhodopsin 7-helix transmembrane proteins"/>
    <property type="match status" value="1"/>
</dbReference>
<reference evidence="12 13" key="1">
    <citation type="submission" date="2024-04" db="EMBL/GenBank/DDBJ databases">
        <authorList>
            <person name="Waldvogel A.-M."/>
            <person name="Schoenle A."/>
        </authorList>
    </citation>
    <scope>NUCLEOTIDE SEQUENCE [LARGE SCALE GENOMIC DNA]</scope>
</reference>
<organism evidence="12 13">
    <name type="scientific">Knipowitschia caucasica</name>
    <name type="common">Caucasian dwarf goby</name>
    <name type="synonym">Pomatoschistus caucasicus</name>
    <dbReference type="NCBI Taxonomy" id="637954"/>
    <lineage>
        <taxon>Eukaryota</taxon>
        <taxon>Metazoa</taxon>
        <taxon>Chordata</taxon>
        <taxon>Craniata</taxon>
        <taxon>Vertebrata</taxon>
        <taxon>Euteleostomi</taxon>
        <taxon>Actinopterygii</taxon>
        <taxon>Neopterygii</taxon>
        <taxon>Teleostei</taxon>
        <taxon>Neoteleostei</taxon>
        <taxon>Acanthomorphata</taxon>
        <taxon>Gobiaria</taxon>
        <taxon>Gobiiformes</taxon>
        <taxon>Gobioidei</taxon>
        <taxon>Gobiidae</taxon>
        <taxon>Gobiinae</taxon>
        <taxon>Knipowitschia</taxon>
    </lineage>
</organism>
<dbReference type="EMBL" id="OZ035841">
    <property type="protein sequence ID" value="CAL1589695.1"/>
    <property type="molecule type" value="Genomic_DNA"/>
</dbReference>
<keyword evidence="2 10" id="KW-0812">Transmembrane</keyword>
<evidence type="ECO:0000256" key="4">
    <source>
        <dbReference type="ARBA" id="ARBA00023040"/>
    </source>
</evidence>
<dbReference type="Proteomes" id="UP001497482">
    <property type="component" value="Chromosome 19"/>
</dbReference>
<keyword evidence="4" id="KW-0297">G-protein coupled receptor</keyword>
<keyword evidence="5 10" id="KW-0472">Membrane</keyword>